<dbReference type="AlphaFoldDB" id="A0A8J3BU28"/>
<name>A0A8J3BU28_9ACTN</name>
<dbReference type="RefSeq" id="WP_189115105.1">
    <property type="nucleotide sequence ID" value="NZ_BMQC01000011.1"/>
</dbReference>
<reference evidence="1" key="1">
    <citation type="journal article" date="2014" name="Int. J. Syst. Evol. Microbiol.">
        <title>Complete genome sequence of Corynebacterium casei LMG S-19264T (=DSM 44701T), isolated from a smear-ripened cheese.</title>
        <authorList>
            <consortium name="US DOE Joint Genome Institute (JGI-PGF)"/>
            <person name="Walter F."/>
            <person name="Albersmeier A."/>
            <person name="Kalinowski J."/>
            <person name="Ruckert C."/>
        </authorList>
    </citation>
    <scope>NUCLEOTIDE SEQUENCE</scope>
    <source>
        <strain evidence="1">JCM 3091</strain>
    </source>
</reference>
<evidence type="ECO:0000313" key="2">
    <source>
        <dbReference type="Proteomes" id="UP000662200"/>
    </source>
</evidence>
<dbReference type="EMBL" id="BMQC01000011">
    <property type="protein sequence ID" value="GGK36650.1"/>
    <property type="molecule type" value="Genomic_DNA"/>
</dbReference>
<keyword evidence="2" id="KW-1185">Reference proteome</keyword>
<proteinExistence type="predicted"/>
<sequence>MGERIMIGVAEPGGAFTAEYRQWGEGPEKTVPQLRRQLQEQFGGDAAAMYRREENSEWPLERGNIRASADPNYVFLYLIHVPATAVEVYTPNPLDRRGTTFEWILHSRYRLTASDDDMFALDGETVRCTNCDSVEVDFVTTSPSTTGLGEDTAIRCRNCAATETTTSAFTIGRRPPI</sequence>
<comment type="caution">
    <text evidence="1">The sequence shown here is derived from an EMBL/GenBank/DDBJ whole genome shotgun (WGS) entry which is preliminary data.</text>
</comment>
<organism evidence="1 2">
    <name type="scientific">Pilimelia terevasa</name>
    <dbReference type="NCBI Taxonomy" id="53372"/>
    <lineage>
        <taxon>Bacteria</taxon>
        <taxon>Bacillati</taxon>
        <taxon>Actinomycetota</taxon>
        <taxon>Actinomycetes</taxon>
        <taxon>Micromonosporales</taxon>
        <taxon>Micromonosporaceae</taxon>
        <taxon>Pilimelia</taxon>
    </lineage>
</organism>
<reference evidence="1" key="2">
    <citation type="submission" date="2020-09" db="EMBL/GenBank/DDBJ databases">
        <authorList>
            <person name="Sun Q."/>
            <person name="Ohkuma M."/>
        </authorList>
    </citation>
    <scope>NUCLEOTIDE SEQUENCE</scope>
    <source>
        <strain evidence="1">JCM 3091</strain>
    </source>
</reference>
<evidence type="ECO:0000313" key="1">
    <source>
        <dbReference type="EMBL" id="GGK36650.1"/>
    </source>
</evidence>
<dbReference type="Proteomes" id="UP000662200">
    <property type="component" value="Unassembled WGS sequence"/>
</dbReference>
<gene>
    <name evidence="1" type="ORF">GCM10010124_31610</name>
</gene>
<accession>A0A8J3BU28</accession>
<protein>
    <submittedName>
        <fullName evidence="1">Uncharacterized protein</fullName>
    </submittedName>
</protein>